<dbReference type="EMBL" id="JAKWBL010000001">
    <property type="protein sequence ID" value="MCH5597991.1"/>
    <property type="molecule type" value="Genomic_DNA"/>
</dbReference>
<dbReference type="Proteomes" id="UP001202248">
    <property type="component" value="Unassembled WGS sequence"/>
</dbReference>
<reference evidence="1 2" key="1">
    <citation type="submission" date="2022-02" db="EMBL/GenBank/DDBJ databases">
        <authorList>
            <person name="Min J."/>
        </authorList>
    </citation>
    <scope>NUCLEOTIDE SEQUENCE [LARGE SCALE GENOMIC DNA]</scope>
    <source>
        <strain evidence="1 2">GR10-1</strain>
    </source>
</reference>
<gene>
    <name evidence="1" type="ORF">MKP09_08770</name>
</gene>
<accession>A0ABS9SHZ6</accession>
<sequence>MASPEKAVCDKIIATSGVFLRSTKQAFEFLTGDLRMEESQLGSLDTDTIESWLPEAPKKTSLQTMIKTLRTL</sequence>
<dbReference type="RefSeq" id="WP_240827340.1">
    <property type="nucleotide sequence ID" value="NZ_JAKWBL010000001.1"/>
</dbReference>
<name>A0ABS9SHZ6_9BACT</name>
<keyword evidence="2" id="KW-1185">Reference proteome</keyword>
<evidence type="ECO:0000313" key="1">
    <source>
        <dbReference type="EMBL" id="MCH5597991.1"/>
    </source>
</evidence>
<comment type="caution">
    <text evidence="1">The sequence shown here is derived from an EMBL/GenBank/DDBJ whole genome shotgun (WGS) entry which is preliminary data.</text>
</comment>
<organism evidence="1 2">
    <name type="scientific">Niabella ginsengisoli</name>
    <dbReference type="NCBI Taxonomy" id="522298"/>
    <lineage>
        <taxon>Bacteria</taxon>
        <taxon>Pseudomonadati</taxon>
        <taxon>Bacteroidota</taxon>
        <taxon>Chitinophagia</taxon>
        <taxon>Chitinophagales</taxon>
        <taxon>Chitinophagaceae</taxon>
        <taxon>Niabella</taxon>
    </lineage>
</organism>
<evidence type="ECO:0000313" key="2">
    <source>
        <dbReference type="Proteomes" id="UP001202248"/>
    </source>
</evidence>
<protein>
    <submittedName>
        <fullName evidence="1">Uncharacterized protein</fullName>
    </submittedName>
</protein>
<proteinExistence type="predicted"/>